<comment type="caution">
    <text evidence="1">The sequence shown here is derived from an EMBL/GenBank/DDBJ whole genome shotgun (WGS) entry which is preliminary data.</text>
</comment>
<reference evidence="1 2" key="1">
    <citation type="submission" date="2022-10" db="EMBL/GenBank/DDBJ databases">
        <title>Chitinophaga nivalis PC15 sp. nov., isolated from Pyeongchang county, South Korea.</title>
        <authorList>
            <person name="Trinh H.N."/>
        </authorList>
    </citation>
    <scope>NUCLEOTIDE SEQUENCE [LARGE SCALE GENOMIC DNA]</scope>
    <source>
        <strain evidence="1 2">PC14</strain>
    </source>
</reference>
<accession>A0ABT3IMQ4</accession>
<evidence type="ECO:0000313" key="1">
    <source>
        <dbReference type="EMBL" id="MCW3485246.1"/>
    </source>
</evidence>
<name>A0ABT3IMQ4_9BACT</name>
<keyword evidence="2" id="KW-1185">Reference proteome</keyword>
<evidence type="ECO:0008006" key="3">
    <source>
        <dbReference type="Google" id="ProtNLM"/>
    </source>
</evidence>
<protein>
    <recommendedName>
        <fullName evidence="3">Bacteriocin</fullName>
    </recommendedName>
</protein>
<organism evidence="1 2">
    <name type="scientific">Chitinophaga nivalis</name>
    <dbReference type="NCBI Taxonomy" id="2991709"/>
    <lineage>
        <taxon>Bacteria</taxon>
        <taxon>Pseudomonadati</taxon>
        <taxon>Bacteroidota</taxon>
        <taxon>Chitinophagia</taxon>
        <taxon>Chitinophagales</taxon>
        <taxon>Chitinophagaceae</taxon>
        <taxon>Chitinophaga</taxon>
    </lineage>
</organism>
<dbReference type="EMBL" id="JAPDNS010000001">
    <property type="protein sequence ID" value="MCW3485246.1"/>
    <property type="molecule type" value="Genomic_DNA"/>
</dbReference>
<dbReference type="Proteomes" id="UP001207742">
    <property type="component" value="Unassembled WGS sequence"/>
</dbReference>
<evidence type="ECO:0000313" key="2">
    <source>
        <dbReference type="Proteomes" id="UP001207742"/>
    </source>
</evidence>
<sequence>MKKRSFQKINDSLFTRLTQEEKRGINGGWRIGDTTARQSGGLDVVIRVYKDGSADVRNIPGYWA</sequence>
<gene>
    <name evidence="1" type="ORF">OL497_15155</name>
</gene>
<dbReference type="RefSeq" id="WP_264731427.1">
    <property type="nucleotide sequence ID" value="NZ_JAPDNR010000001.1"/>
</dbReference>
<proteinExistence type="predicted"/>